<dbReference type="Proteomes" id="UP000828390">
    <property type="component" value="Unassembled WGS sequence"/>
</dbReference>
<evidence type="ECO:0000313" key="2">
    <source>
        <dbReference type="Proteomes" id="UP000828390"/>
    </source>
</evidence>
<protein>
    <submittedName>
        <fullName evidence="1">Uncharacterized protein</fullName>
    </submittedName>
</protein>
<reference evidence="1" key="1">
    <citation type="journal article" date="2019" name="bioRxiv">
        <title>The Genome of the Zebra Mussel, Dreissena polymorpha: A Resource for Invasive Species Research.</title>
        <authorList>
            <person name="McCartney M.A."/>
            <person name="Auch B."/>
            <person name="Kono T."/>
            <person name="Mallez S."/>
            <person name="Zhang Y."/>
            <person name="Obille A."/>
            <person name="Becker A."/>
            <person name="Abrahante J.E."/>
            <person name="Garbe J."/>
            <person name="Badalamenti J.P."/>
            <person name="Herman A."/>
            <person name="Mangelson H."/>
            <person name="Liachko I."/>
            <person name="Sullivan S."/>
            <person name="Sone E.D."/>
            <person name="Koren S."/>
            <person name="Silverstein K.A.T."/>
            <person name="Beckman K.B."/>
            <person name="Gohl D.M."/>
        </authorList>
    </citation>
    <scope>NUCLEOTIDE SEQUENCE</scope>
    <source>
        <strain evidence="1">Duluth1</strain>
        <tissue evidence="1">Whole animal</tissue>
    </source>
</reference>
<evidence type="ECO:0000313" key="1">
    <source>
        <dbReference type="EMBL" id="KAH3772210.1"/>
    </source>
</evidence>
<sequence length="66" mass="7889">MLCFGNEIRLPADLVLSYTDSEEVVEYAVYEEGLKDKRLHAHAISRKYRKRQVEHKKEIYYTRVAE</sequence>
<dbReference type="EMBL" id="JAIWYP010000009">
    <property type="protein sequence ID" value="KAH3772210.1"/>
    <property type="molecule type" value="Genomic_DNA"/>
</dbReference>
<reference evidence="1" key="2">
    <citation type="submission" date="2020-11" db="EMBL/GenBank/DDBJ databases">
        <authorList>
            <person name="McCartney M.A."/>
            <person name="Auch B."/>
            <person name="Kono T."/>
            <person name="Mallez S."/>
            <person name="Becker A."/>
            <person name="Gohl D.M."/>
            <person name="Silverstein K.A.T."/>
            <person name="Koren S."/>
            <person name="Bechman K.B."/>
            <person name="Herman A."/>
            <person name="Abrahante J.E."/>
            <person name="Garbe J."/>
        </authorList>
    </citation>
    <scope>NUCLEOTIDE SEQUENCE</scope>
    <source>
        <strain evidence="1">Duluth1</strain>
        <tissue evidence="1">Whole animal</tissue>
    </source>
</reference>
<gene>
    <name evidence="1" type="ORF">DPMN_173548</name>
</gene>
<keyword evidence="2" id="KW-1185">Reference proteome</keyword>
<dbReference type="AlphaFoldDB" id="A0A9D4E4B1"/>
<comment type="caution">
    <text evidence="1">The sequence shown here is derived from an EMBL/GenBank/DDBJ whole genome shotgun (WGS) entry which is preliminary data.</text>
</comment>
<name>A0A9D4E4B1_DREPO</name>
<accession>A0A9D4E4B1</accession>
<organism evidence="1 2">
    <name type="scientific">Dreissena polymorpha</name>
    <name type="common">Zebra mussel</name>
    <name type="synonym">Mytilus polymorpha</name>
    <dbReference type="NCBI Taxonomy" id="45954"/>
    <lineage>
        <taxon>Eukaryota</taxon>
        <taxon>Metazoa</taxon>
        <taxon>Spiralia</taxon>
        <taxon>Lophotrochozoa</taxon>
        <taxon>Mollusca</taxon>
        <taxon>Bivalvia</taxon>
        <taxon>Autobranchia</taxon>
        <taxon>Heteroconchia</taxon>
        <taxon>Euheterodonta</taxon>
        <taxon>Imparidentia</taxon>
        <taxon>Neoheterodontei</taxon>
        <taxon>Myida</taxon>
        <taxon>Dreissenoidea</taxon>
        <taxon>Dreissenidae</taxon>
        <taxon>Dreissena</taxon>
    </lineage>
</organism>
<proteinExistence type="predicted"/>